<feature type="compositionally biased region" description="Polar residues" evidence="1">
    <location>
        <begin position="2124"/>
        <end position="2135"/>
    </location>
</feature>
<feature type="region of interest" description="Disordered" evidence="1">
    <location>
        <begin position="132"/>
        <end position="159"/>
    </location>
</feature>
<feature type="region of interest" description="Disordered" evidence="1">
    <location>
        <begin position="174"/>
        <end position="204"/>
    </location>
</feature>
<feature type="compositionally biased region" description="Polar residues" evidence="1">
    <location>
        <begin position="186"/>
        <end position="204"/>
    </location>
</feature>
<feature type="compositionally biased region" description="Polar residues" evidence="1">
    <location>
        <begin position="1973"/>
        <end position="1984"/>
    </location>
</feature>
<keyword evidence="3" id="KW-1185">Reference proteome</keyword>
<feature type="region of interest" description="Disordered" evidence="1">
    <location>
        <begin position="1919"/>
        <end position="1945"/>
    </location>
</feature>
<proteinExistence type="predicted"/>
<sequence length="2135" mass="227748">MNTSNPSSPASHQPRSSSPIVMESFSVTDTNKKARISVMRVIRTNESSTSVGLVTSKTTGITSSEDTPVASHSSQDEGGKIFSAIAGVCSERSEHPVQHLTSLPEEQPQTPVHRDYLYPYQCHNDSRAVIDSTSGLTTGSSVGSGSFQDQRGTPRQGGRVFCGVMNVPETMSTTETVSCDDEASSALENNSGPHQSSNLEVERSASSSALEVTISCKDGEPPRISVVAKTPTAVVEIRSDDSFESCHEYMGSVTLMASPSKGSAASGSFLVSNSSSLVSTAAATAHHMGTKSFLCGMSSAAACRCRCDNTAESTEDVQQSSSGGVLACHKSQSFSYDQHEETEDAIVLSRSPETPRGICPSPFYSRRDASNVSDDYTGNIVYTDDEDASIGISHRSYKARSNSKSSRESSYEQEESRLMMPSIALLSASSTETSKLATPKATSKEKQPLSEIVDDDNVANKKKKQVDRNGKGHKRTRPDLVVDAAMTAAQGGNDVETSTTPVGVQFVKEAPAGDDGHEEEAEEAESVLDDGTLPSETVMLGVGCLGPNGAMTIPMADSDVYSCRQTVVAHDDTDYSTDSEMTGPRFSGDMSELRSGSTGDESIGHVSSSSSELTGPRLSITVPHTSSQDFDDAFMSPVEYDSFFDRYEEPTPAYSIDNNIMMLPVHLQFCNAVADAVVGGSISISGSSIRASNSRNEAPTIDQYAEFSEPFEEHIADEFVKAFNKKSKPANGSDYIEDCTDETDTESSQASDDDGFTSCAGSESFGPENLESRSGNDDEAKKPYRGVSSGTEGVSGSGGVGETDLSGPPSVVVFGPVQSGPESTTTSSPAPSSTSSVVSIAAMVSETEATGQEPRKAHDAKEHIIPDAASDVHPGEAGTNSSQTAPESGPSEASPVGSPQTNEQRNNTSTISENDGRDVSPADVVGKQGSTQKVHTDRKLPPLTPIQVNTTEDELEVEAEARLEELRTPQHSNLSSTTAEKAANAFSDGNNGESTDFTYFFRNIACPNDSGIDQSLVSTEEGLPGNDLVDKLRSNSGDGDVKQTDSADFRRLKSSIKDTSKQSKNEEATTGCMNLCGHNHRSSDEAEKKTVAADSMNLDSFLESQDTTVLASNRAASVSFVESGTMESISETTSEALVQQPSRISKRSSKEISSSVGQVLESIFSSQSSDGLEVAPVSTAPSVPSSASSSVEVDADQVIRAYFGSSVDGSNGSNSSDVGIETTLHVGKGIFLTSTLNAKPKKREAKDVSSSVEELLYELFSASTEGDDGEDDGEDDDDEEETVEETASGETFRTEVRSEEAEDQFLAEITNDFFDLFNVSTSRTVTTLETLETLESNELDTSGETDLLELSIGTGDDASVLEDDATLNSLDLANLQGCQQDVNKGVAPMQAKMGLDDDATAEALLVGDTKRIDKATAEESFDRNEKPDEADSSMRTVSKAIVPFAPMPPPMPPQSTAKPKIINLFPLYPSLGRFIVDEHRLTVLTIGNTFMNAPEPIASLLTSTPLIQDLLSSCASKPMTMTTQILGDIVGIPATTAQRLCSAVESTEPNEASSVPPTVSKDSDPATAASSTPLGGSLRSEDKLASASASENPEWSFLDLEKSIDHSLDSFINDLLNPDESDNDETEMTTEETALQKLLTSDCEDIIAITKKQKEMKESLQLDLDPSISSVEDESCTSSPSFGSGLGKLKAAAALLSDGESLPNDSSLDDQSEASKKKEDMLDGMTLGIAGLLGQEEISRLVDPHVDLPELFANEHFGSISEMVQEIHLMKAIQLEQKSLSRFDDDACTESSDSASADFSENERLQRLLVVKSVEIERQRHKIAALQQELEDEIVSIRSAIESAGSLVSAASDDSQAVDHVSTGMSIDDIQGWRKKFSPLRKGSDVVPAWTIAESTATCGNIDSTERFEEGIEIQLQEFDDGIKSGSQDESPTLSTTESGDDIDDGLDVEMQALSDFEIELRKEMVSAEETYSRSGSMSSNKSTFGEAESVDQSGDVGAEPGDLHAKSGGASVSDEAAETQQVGAVESWLSQKSDEIFQSCCRTKELESPSKRKVTFSVQTEEYYFMDNDADDNSREDRKISPTSKTTLFEFEEMPTGFTNVFVAMSSALGLRKTPHRKAGTAGHQSTSTHKSGL</sequence>
<feature type="compositionally biased region" description="Polar residues" evidence="1">
    <location>
        <begin position="1925"/>
        <end position="1938"/>
    </location>
</feature>
<feature type="region of interest" description="Disordered" evidence="1">
    <location>
        <begin position="1700"/>
        <end position="1720"/>
    </location>
</feature>
<feature type="compositionally biased region" description="Basic and acidic residues" evidence="1">
    <location>
        <begin position="770"/>
        <end position="782"/>
    </location>
</feature>
<feature type="compositionally biased region" description="Polar residues" evidence="1">
    <location>
        <begin position="897"/>
        <end position="913"/>
    </location>
</feature>
<protein>
    <submittedName>
        <fullName evidence="2">Uncharacterized protein</fullName>
    </submittedName>
</protein>
<name>A0A9N8DEP4_9STRA</name>
<feature type="compositionally biased region" description="Low complexity" evidence="1">
    <location>
        <begin position="132"/>
        <end position="146"/>
    </location>
</feature>
<feature type="compositionally biased region" description="Basic and acidic residues" evidence="1">
    <location>
        <begin position="853"/>
        <end position="865"/>
    </location>
</feature>
<comment type="caution">
    <text evidence="2">The sequence shown here is derived from an EMBL/GenBank/DDBJ whole genome shotgun (WGS) entry which is preliminary data.</text>
</comment>
<gene>
    <name evidence="2" type="ORF">SEMRO_58_G033890.2</name>
</gene>
<feature type="region of interest" description="Disordered" evidence="1">
    <location>
        <begin position="1129"/>
        <end position="1150"/>
    </location>
</feature>
<feature type="region of interest" description="Disordered" evidence="1">
    <location>
        <begin position="1544"/>
        <end position="1586"/>
    </location>
</feature>
<feature type="region of interest" description="Disordered" evidence="1">
    <location>
        <begin position="1260"/>
        <end position="1293"/>
    </location>
</feature>
<feature type="compositionally biased region" description="Polar residues" evidence="1">
    <location>
        <begin position="1129"/>
        <end position="1141"/>
    </location>
</feature>
<feature type="compositionally biased region" description="Acidic residues" evidence="1">
    <location>
        <begin position="735"/>
        <end position="755"/>
    </location>
</feature>
<feature type="region of interest" description="Disordered" evidence="1">
    <location>
        <begin position="574"/>
        <end position="616"/>
    </location>
</feature>
<feature type="region of interest" description="Disordered" evidence="1">
    <location>
        <begin position="726"/>
        <end position="947"/>
    </location>
</feature>
<feature type="compositionally biased region" description="Basic and acidic residues" evidence="1">
    <location>
        <begin position="405"/>
        <end position="417"/>
    </location>
</feature>
<feature type="compositionally biased region" description="Low complexity" evidence="1">
    <location>
        <begin position="802"/>
        <end position="845"/>
    </location>
</feature>
<dbReference type="EMBL" id="CAICTM010000057">
    <property type="protein sequence ID" value="CAB9499336.1"/>
    <property type="molecule type" value="Genomic_DNA"/>
</dbReference>
<feature type="compositionally biased region" description="Low complexity" evidence="1">
    <location>
        <begin position="1"/>
        <end position="19"/>
    </location>
</feature>
<feature type="compositionally biased region" description="Basic residues" evidence="1">
    <location>
        <begin position="460"/>
        <end position="475"/>
    </location>
</feature>
<feature type="compositionally biased region" description="Acidic residues" evidence="1">
    <location>
        <begin position="1265"/>
        <end position="1284"/>
    </location>
</feature>
<evidence type="ECO:0000313" key="3">
    <source>
        <dbReference type="Proteomes" id="UP001153069"/>
    </source>
</evidence>
<dbReference type="Proteomes" id="UP001153069">
    <property type="component" value="Unassembled WGS sequence"/>
</dbReference>
<feature type="region of interest" description="Disordered" evidence="1">
    <location>
        <begin position="1"/>
        <end position="22"/>
    </location>
</feature>
<evidence type="ECO:0000256" key="1">
    <source>
        <dbReference type="SAM" id="MobiDB-lite"/>
    </source>
</evidence>
<accession>A0A9N8DEP4</accession>
<organism evidence="2 3">
    <name type="scientific">Seminavis robusta</name>
    <dbReference type="NCBI Taxonomy" id="568900"/>
    <lineage>
        <taxon>Eukaryota</taxon>
        <taxon>Sar</taxon>
        <taxon>Stramenopiles</taxon>
        <taxon>Ochrophyta</taxon>
        <taxon>Bacillariophyta</taxon>
        <taxon>Bacillariophyceae</taxon>
        <taxon>Bacillariophycidae</taxon>
        <taxon>Naviculales</taxon>
        <taxon>Naviculaceae</taxon>
        <taxon>Seminavis</taxon>
    </lineage>
</organism>
<feature type="region of interest" description="Disordered" evidence="1">
    <location>
        <begin position="2114"/>
        <end position="2135"/>
    </location>
</feature>
<feature type="region of interest" description="Disordered" evidence="1">
    <location>
        <begin position="429"/>
        <end position="475"/>
    </location>
</feature>
<evidence type="ECO:0000313" key="2">
    <source>
        <dbReference type="EMBL" id="CAB9499336.1"/>
    </source>
</evidence>
<feature type="region of interest" description="Disordered" evidence="1">
    <location>
        <begin position="395"/>
        <end position="417"/>
    </location>
</feature>
<feature type="region of interest" description="Disordered" evidence="1">
    <location>
        <begin position="339"/>
        <end position="364"/>
    </location>
</feature>
<reference evidence="2" key="1">
    <citation type="submission" date="2020-06" db="EMBL/GenBank/DDBJ databases">
        <authorList>
            <consortium name="Plant Systems Biology data submission"/>
        </authorList>
    </citation>
    <scope>NUCLEOTIDE SEQUENCE</scope>
    <source>
        <strain evidence="2">D6</strain>
    </source>
</reference>
<feature type="region of interest" description="Disordered" evidence="1">
    <location>
        <begin position="1969"/>
        <end position="2014"/>
    </location>
</feature>
<feature type="compositionally biased region" description="Polar residues" evidence="1">
    <location>
        <begin position="1544"/>
        <end position="1557"/>
    </location>
</feature>
<feature type="compositionally biased region" description="Basic and acidic residues" evidence="1">
    <location>
        <begin position="1081"/>
        <end position="1090"/>
    </location>
</feature>
<feature type="region of interest" description="Disordered" evidence="1">
    <location>
        <begin position="1016"/>
        <end position="1090"/>
    </location>
</feature>
<feature type="compositionally biased region" description="Basic and acidic residues" evidence="1">
    <location>
        <begin position="1028"/>
        <end position="1067"/>
    </location>
</feature>